<accession>A0AAE3JGY5</accession>
<dbReference type="EMBL" id="JAJEQR010000067">
    <property type="protein sequence ID" value="MCC2232432.1"/>
    <property type="molecule type" value="Genomic_DNA"/>
</dbReference>
<feature type="domain" description="DUF7088" evidence="2">
    <location>
        <begin position="50"/>
        <end position="127"/>
    </location>
</feature>
<evidence type="ECO:0000313" key="4">
    <source>
        <dbReference type="Proteomes" id="UP001198182"/>
    </source>
</evidence>
<reference evidence="3" key="1">
    <citation type="submission" date="2021-10" db="EMBL/GenBank/DDBJ databases">
        <title>Anaerobic single-cell dispensing facilitates the cultivation of human gut bacteria.</title>
        <authorList>
            <person name="Afrizal A."/>
        </authorList>
    </citation>
    <scope>NUCLEOTIDE SEQUENCE</scope>
    <source>
        <strain evidence="3">CLA-AA-H215</strain>
    </source>
</reference>
<evidence type="ECO:0000256" key="1">
    <source>
        <dbReference type="SAM" id="Phobius"/>
    </source>
</evidence>
<comment type="caution">
    <text evidence="3">The sequence shown here is derived from an EMBL/GenBank/DDBJ whole genome shotgun (WGS) entry which is preliminary data.</text>
</comment>
<keyword evidence="1" id="KW-0812">Transmembrane</keyword>
<feature type="transmembrane region" description="Helical" evidence="1">
    <location>
        <begin position="448"/>
        <end position="470"/>
    </location>
</feature>
<sequence>MNKKEKNRRLKYGALATVITVLGVLLVLAANLVMDKLSEKYGWSVDLTADERYAVSQTTIDFLGGLEQDVTIQVMKDEESLATGSYYVVQAYQVMMNYPRYSDHVKLEFVDLVNNPTFASKYPDLDLGAWDILIQSGDRKEVVAFSQMYDYSDDGSWITASRVEEKMTNAIQSVISEEKARITVLTGYGETSPEDLINLLEANQFEVTSQSLLTEEIDPDAESAILFAPQNDLESTSLKKLDAWLENDGAQGKNLFVFLDPNSAALPNLEAFLNEWGIGMEEGFAFEANSSLYYEKPYYPVAQYANTEYADSISGNGLTILALCRPVTTIFESKDNYTTDVLLQFTATSGVLPPDADTVSQENITGDVKGMVMSSHSWYGSDVSTSRVVLSGSAMAFTGGLMTSGTFANADYILGLFRKLGSQSGSVTIVPKDLTYTTHSMTSAQANVAVWALMIILPVLVLVIGIVVWLRRKHR</sequence>
<dbReference type="RefSeq" id="WP_308454838.1">
    <property type="nucleotide sequence ID" value="NZ_JAJEQR010000067.1"/>
</dbReference>
<keyword evidence="1" id="KW-1133">Transmembrane helix</keyword>
<keyword evidence="4" id="KW-1185">Reference proteome</keyword>
<protein>
    <submittedName>
        <fullName evidence="3">GldG family protein</fullName>
    </submittedName>
</protein>
<dbReference type="InterPro" id="IPR055396">
    <property type="entry name" value="DUF7088"/>
</dbReference>
<name>A0AAE3JGY5_9FIRM</name>
<organism evidence="3 4">
    <name type="scientific">Hominifimenecus microfluidus</name>
    <dbReference type="NCBI Taxonomy" id="2885348"/>
    <lineage>
        <taxon>Bacteria</taxon>
        <taxon>Bacillati</taxon>
        <taxon>Bacillota</taxon>
        <taxon>Clostridia</taxon>
        <taxon>Lachnospirales</taxon>
        <taxon>Lachnospiraceae</taxon>
        <taxon>Hominifimenecus</taxon>
    </lineage>
</organism>
<keyword evidence="1" id="KW-0472">Membrane</keyword>
<dbReference type="Proteomes" id="UP001198182">
    <property type="component" value="Unassembled WGS sequence"/>
</dbReference>
<proteinExistence type="predicted"/>
<gene>
    <name evidence="3" type="ORF">LKD81_15795</name>
</gene>
<dbReference type="AlphaFoldDB" id="A0AAE3JGY5"/>
<evidence type="ECO:0000259" key="2">
    <source>
        <dbReference type="Pfam" id="PF23357"/>
    </source>
</evidence>
<evidence type="ECO:0000313" key="3">
    <source>
        <dbReference type="EMBL" id="MCC2232432.1"/>
    </source>
</evidence>
<feature type="transmembrane region" description="Helical" evidence="1">
    <location>
        <begin position="12"/>
        <end position="34"/>
    </location>
</feature>
<dbReference type="Pfam" id="PF23357">
    <property type="entry name" value="DUF7088"/>
    <property type="match status" value="1"/>
</dbReference>